<keyword evidence="2" id="KW-0378">Hydrolase</keyword>
<evidence type="ECO:0000313" key="2">
    <source>
        <dbReference type="EMBL" id="QEC50515.1"/>
    </source>
</evidence>
<dbReference type="SUPFAM" id="SSF56281">
    <property type="entry name" value="Metallo-hydrolase/oxidoreductase"/>
    <property type="match status" value="1"/>
</dbReference>
<proteinExistence type="predicted"/>
<gene>
    <name evidence="2" type="ORF">FSW04_24990</name>
</gene>
<dbReference type="GO" id="GO:0016787">
    <property type="term" value="F:hydrolase activity"/>
    <property type="evidence" value="ECO:0007669"/>
    <property type="project" value="UniProtKB-KW"/>
</dbReference>
<dbReference type="SMART" id="SM00849">
    <property type="entry name" value="Lactamase_B"/>
    <property type="match status" value="1"/>
</dbReference>
<keyword evidence="3" id="KW-1185">Reference proteome</keyword>
<dbReference type="KEGG" id="bsol:FSW04_24990"/>
<feature type="domain" description="Metallo-beta-lactamase" evidence="1">
    <location>
        <begin position="39"/>
        <end position="252"/>
    </location>
</feature>
<dbReference type="RefSeq" id="WP_146923225.1">
    <property type="nucleotide sequence ID" value="NZ_CP042430.1"/>
</dbReference>
<dbReference type="Proteomes" id="UP000321805">
    <property type="component" value="Chromosome"/>
</dbReference>
<name>A0A5B8UBS8_9ACTN</name>
<dbReference type="AlphaFoldDB" id="A0A5B8UBS8"/>
<dbReference type="Pfam" id="PF00753">
    <property type="entry name" value="Lactamase_B"/>
    <property type="match status" value="1"/>
</dbReference>
<dbReference type="OrthoDB" id="2971563at2"/>
<evidence type="ECO:0000313" key="3">
    <source>
        <dbReference type="Proteomes" id="UP000321805"/>
    </source>
</evidence>
<dbReference type="PANTHER" id="PTHR42951:SF21">
    <property type="entry name" value="METALLO-HYDROLASE YQJP-RELATED"/>
    <property type="match status" value="1"/>
</dbReference>
<sequence length="342" mass="36598">MSGPPPADWAVDPAAAGARLVVPGVWRLRLPLALPGISHANAYVVQRDDGIMLADCGIAGDPTCAVALEAAVAQTGHTLADVRAMVATHAHADHLGQAAHVVAAGGAEFWAHPAAEQWYYGILREPERVYAARERRARQEGVPEAILDDYASVDEEVVGTMAIVPIDHKLVEGVRLPSVLGDWEVIETPGHTTSHTCLVQREHRLAITGDLVCTVFSPWLDYGLSPDPLGETLASLDRLDALGPIAWAMPGHGRPLDDLGAVVEMHREGLSTRCEEVLRAVAEAPSGAYALVEHLGGNTHANAIGRFTEVLSHLAHLRRRGAVARERTADDTYIYRTTGDAP</sequence>
<evidence type="ECO:0000259" key="1">
    <source>
        <dbReference type="SMART" id="SM00849"/>
    </source>
</evidence>
<dbReference type="InterPro" id="IPR001279">
    <property type="entry name" value="Metallo-B-lactamas"/>
</dbReference>
<organism evidence="2 3">
    <name type="scientific">Baekduia soli</name>
    <dbReference type="NCBI Taxonomy" id="496014"/>
    <lineage>
        <taxon>Bacteria</taxon>
        <taxon>Bacillati</taxon>
        <taxon>Actinomycetota</taxon>
        <taxon>Thermoleophilia</taxon>
        <taxon>Solirubrobacterales</taxon>
        <taxon>Baekduiaceae</taxon>
        <taxon>Baekduia</taxon>
    </lineage>
</organism>
<dbReference type="Gene3D" id="3.60.15.10">
    <property type="entry name" value="Ribonuclease Z/Hydroxyacylglutathione hydrolase-like"/>
    <property type="match status" value="1"/>
</dbReference>
<protein>
    <submittedName>
        <fullName evidence="2">MBL fold metallo-hydrolase</fullName>
    </submittedName>
</protein>
<dbReference type="PANTHER" id="PTHR42951">
    <property type="entry name" value="METALLO-BETA-LACTAMASE DOMAIN-CONTAINING"/>
    <property type="match status" value="1"/>
</dbReference>
<accession>A0A5B8UBS8</accession>
<dbReference type="InterPro" id="IPR036866">
    <property type="entry name" value="RibonucZ/Hydroxyglut_hydro"/>
</dbReference>
<reference evidence="2 3" key="1">
    <citation type="journal article" date="2018" name="J. Microbiol.">
        <title>Baekduia soli gen. nov., sp. nov., a novel bacterium isolated from the soil of Baekdu Mountain and proposal of a novel family name, Baekduiaceae fam. nov.</title>
        <authorList>
            <person name="An D.S."/>
            <person name="Siddiqi M.Z."/>
            <person name="Kim K.H."/>
            <person name="Yu H.S."/>
            <person name="Im W.T."/>
        </authorList>
    </citation>
    <scope>NUCLEOTIDE SEQUENCE [LARGE SCALE GENOMIC DNA]</scope>
    <source>
        <strain evidence="2 3">BR7-21</strain>
    </source>
</reference>
<dbReference type="EMBL" id="CP042430">
    <property type="protein sequence ID" value="QEC50515.1"/>
    <property type="molecule type" value="Genomic_DNA"/>
</dbReference>
<dbReference type="InterPro" id="IPR050855">
    <property type="entry name" value="NDM-1-like"/>
</dbReference>